<name>A0ABU0BQL4_9HYPH</name>
<reference evidence="1 2" key="1">
    <citation type="submission" date="2023-07" db="EMBL/GenBank/DDBJ databases">
        <title>Genomic Encyclopedia of Type Strains, Phase IV (KMG-IV): sequencing the most valuable type-strain genomes for metagenomic binning, comparative biology and taxonomic classification.</title>
        <authorList>
            <person name="Goeker M."/>
        </authorList>
    </citation>
    <scope>NUCLEOTIDE SEQUENCE [LARGE SCALE GENOMIC DNA]</scope>
    <source>
        <strain evidence="1 2">DSM 1112</strain>
    </source>
</reference>
<proteinExistence type="predicted"/>
<dbReference type="Proteomes" id="UP001230207">
    <property type="component" value="Unassembled WGS sequence"/>
</dbReference>
<dbReference type="RefSeq" id="WP_307229412.1">
    <property type="nucleotide sequence ID" value="NZ_JAUSVF010000001.1"/>
</dbReference>
<gene>
    <name evidence="1" type="ORF">QO002_002172</name>
</gene>
<organism evidence="1 2">
    <name type="scientific">Pararhizobium capsulatum DSM 1112</name>
    <dbReference type="NCBI Taxonomy" id="1121113"/>
    <lineage>
        <taxon>Bacteria</taxon>
        <taxon>Pseudomonadati</taxon>
        <taxon>Pseudomonadota</taxon>
        <taxon>Alphaproteobacteria</taxon>
        <taxon>Hyphomicrobiales</taxon>
        <taxon>Rhizobiaceae</taxon>
        <taxon>Rhizobium/Agrobacterium group</taxon>
        <taxon>Pararhizobium</taxon>
    </lineage>
</organism>
<sequence>MDEDLIARLGSIGEELHTRALALAHPDQNHDLALIMSGLALTIEAVRSLGLAASHLDGLSGLGSTGD</sequence>
<protein>
    <submittedName>
        <fullName evidence="1">Uncharacterized protein</fullName>
    </submittedName>
</protein>
<evidence type="ECO:0000313" key="1">
    <source>
        <dbReference type="EMBL" id="MDQ0320034.1"/>
    </source>
</evidence>
<keyword evidence="2" id="KW-1185">Reference proteome</keyword>
<accession>A0ABU0BQL4</accession>
<evidence type="ECO:0000313" key="2">
    <source>
        <dbReference type="Proteomes" id="UP001230207"/>
    </source>
</evidence>
<comment type="caution">
    <text evidence="1">The sequence shown here is derived from an EMBL/GenBank/DDBJ whole genome shotgun (WGS) entry which is preliminary data.</text>
</comment>
<dbReference type="EMBL" id="JAUSVF010000001">
    <property type="protein sequence ID" value="MDQ0320034.1"/>
    <property type="molecule type" value="Genomic_DNA"/>
</dbReference>